<gene>
    <name evidence="1" type="ORF">ACFQHR_15490</name>
</gene>
<dbReference type="EMBL" id="JBHSYQ010000009">
    <property type="protein sequence ID" value="MFC6999042.1"/>
    <property type="molecule type" value="Genomic_DNA"/>
</dbReference>
<keyword evidence="2" id="KW-1185">Reference proteome</keyword>
<name>A0ABW2DR39_9BACT</name>
<proteinExistence type="predicted"/>
<sequence length="180" mass="20927">MEKAMDVYLSSELDDKIKIDSSFSLTSIALELDSKNIQALTHKTTLLYRKKDIEGLIRTVDELIVLKPEIPQFLGQKALFLELKGDTTLAKEYYARALNMYEDYLNKDSLNFDLRLEYIGMLEAAGDTASANREFELMKLKDYKDFQKDILDKYKDIYVSKEKLTKYWTGEISYEQIVGE</sequence>
<reference evidence="2" key="1">
    <citation type="journal article" date="2019" name="Int. J. Syst. Evol. Microbiol.">
        <title>The Global Catalogue of Microorganisms (GCM) 10K type strain sequencing project: providing services to taxonomists for standard genome sequencing and annotation.</title>
        <authorList>
            <consortium name="The Broad Institute Genomics Platform"/>
            <consortium name="The Broad Institute Genome Sequencing Center for Infectious Disease"/>
            <person name="Wu L."/>
            <person name="Ma J."/>
        </authorList>
    </citation>
    <scope>NUCLEOTIDE SEQUENCE [LARGE SCALE GENOMIC DNA]</scope>
    <source>
        <strain evidence="2">CGMCC 4.7393</strain>
    </source>
</reference>
<evidence type="ECO:0000313" key="1">
    <source>
        <dbReference type="EMBL" id="MFC6999042.1"/>
    </source>
</evidence>
<dbReference type="Proteomes" id="UP001596405">
    <property type="component" value="Unassembled WGS sequence"/>
</dbReference>
<dbReference type="SUPFAM" id="SSF48452">
    <property type="entry name" value="TPR-like"/>
    <property type="match status" value="1"/>
</dbReference>
<evidence type="ECO:0000313" key="2">
    <source>
        <dbReference type="Proteomes" id="UP001596405"/>
    </source>
</evidence>
<organism evidence="1 2">
    <name type="scientific">Rufibacter roseus</name>
    <dbReference type="NCBI Taxonomy" id="1567108"/>
    <lineage>
        <taxon>Bacteria</taxon>
        <taxon>Pseudomonadati</taxon>
        <taxon>Bacteroidota</taxon>
        <taxon>Cytophagia</taxon>
        <taxon>Cytophagales</taxon>
        <taxon>Hymenobacteraceae</taxon>
        <taxon>Rufibacter</taxon>
    </lineage>
</organism>
<dbReference type="InterPro" id="IPR011990">
    <property type="entry name" value="TPR-like_helical_dom_sf"/>
</dbReference>
<comment type="caution">
    <text evidence="1">The sequence shown here is derived from an EMBL/GenBank/DDBJ whole genome shotgun (WGS) entry which is preliminary data.</text>
</comment>
<accession>A0ABW2DR39</accession>
<dbReference type="Gene3D" id="1.25.40.10">
    <property type="entry name" value="Tetratricopeptide repeat domain"/>
    <property type="match status" value="1"/>
</dbReference>
<protein>
    <submittedName>
        <fullName evidence="1">Tetratricopeptide repeat protein</fullName>
    </submittedName>
</protein>
<dbReference type="RefSeq" id="WP_153042315.1">
    <property type="nucleotide sequence ID" value="NZ_JBHSYQ010000009.1"/>
</dbReference>